<dbReference type="EMBL" id="JBEHHI010000001">
    <property type="protein sequence ID" value="MEX5728315.1"/>
    <property type="molecule type" value="Genomic_DNA"/>
</dbReference>
<comment type="caution">
    <text evidence="1">The sequence shown here is derived from an EMBL/GenBank/DDBJ whole genome shotgun (WGS) entry which is preliminary data.</text>
</comment>
<name>A0ABV3XSK1_9RHOB</name>
<proteinExistence type="predicted"/>
<protein>
    <recommendedName>
        <fullName evidence="3">Glycosyltransferase family 29 (Sialyltransferase)</fullName>
    </recommendedName>
</protein>
<keyword evidence="2" id="KW-1185">Reference proteome</keyword>
<organism evidence="1 2">
    <name type="scientific">Rhodovulum iodosum</name>
    <dbReference type="NCBI Taxonomy" id="68291"/>
    <lineage>
        <taxon>Bacteria</taxon>
        <taxon>Pseudomonadati</taxon>
        <taxon>Pseudomonadota</taxon>
        <taxon>Alphaproteobacteria</taxon>
        <taxon>Rhodobacterales</taxon>
        <taxon>Paracoccaceae</taxon>
        <taxon>Rhodovulum</taxon>
    </lineage>
</organism>
<evidence type="ECO:0000313" key="1">
    <source>
        <dbReference type="EMBL" id="MEX5728315.1"/>
    </source>
</evidence>
<gene>
    <name evidence="1" type="ORF">Ga0609869_001668</name>
</gene>
<reference evidence="1 2" key="1">
    <citation type="submission" date="2024-06" db="EMBL/GenBank/DDBJ databases">
        <title>Genome of Rhodovulum iodosum, a marine photoferrotroph.</title>
        <authorList>
            <person name="Bianchini G."/>
            <person name="Nikeleit V."/>
            <person name="Kappler A."/>
            <person name="Bryce C."/>
            <person name="Sanchez-Baracaldo P."/>
        </authorList>
    </citation>
    <scope>NUCLEOTIDE SEQUENCE [LARGE SCALE GENOMIC DNA]</scope>
    <source>
        <strain evidence="1 2">UT/N1</strain>
    </source>
</reference>
<accession>A0ABV3XSK1</accession>
<dbReference type="RefSeq" id="WP_125408655.1">
    <property type="nucleotide sequence ID" value="NZ_JBEHHI010000001.1"/>
</dbReference>
<sequence length="253" mass="28441">MKSPTPSARRGKRLHFGNRFLSGKTVLIIGPAGTAEDELQGVDPAAFDIVIRINRAIELESLGQGRGANRFNTYIRNQNGNRAGALAGHYTGANLRARGVENLVFLFYRWRELPKLGRKLIFLPFLRHPLDVWFIGPRFLNALADRLHGAKPTAGMAALEWVLGQEFARFHVVGFTFFQTGYVPGYNDDFTSDASAEARLKGLMTRDKTYSHKPDFERAYFRRRVAEERARGKRVILGRHVAEALGKDVPEDG</sequence>
<dbReference type="Proteomes" id="UP001560019">
    <property type="component" value="Unassembled WGS sequence"/>
</dbReference>
<evidence type="ECO:0008006" key="3">
    <source>
        <dbReference type="Google" id="ProtNLM"/>
    </source>
</evidence>
<evidence type="ECO:0000313" key="2">
    <source>
        <dbReference type="Proteomes" id="UP001560019"/>
    </source>
</evidence>